<protein>
    <submittedName>
        <fullName evidence="1">Glycosyl transferase</fullName>
    </submittedName>
</protein>
<dbReference type="Gene3D" id="3.40.50.2000">
    <property type="entry name" value="Glycogen Phosphorylase B"/>
    <property type="match status" value="1"/>
</dbReference>
<dbReference type="EMBL" id="JABBNU010000001">
    <property type="protein sequence ID" value="NMM46837.1"/>
    <property type="molecule type" value="Genomic_DNA"/>
</dbReference>
<reference evidence="1 2" key="1">
    <citation type="submission" date="2020-04" db="EMBL/GenBank/DDBJ databases">
        <title>Flammeovirgaceae bacterium KN852 isolated from deep sea.</title>
        <authorList>
            <person name="Zhang D.-C."/>
        </authorList>
    </citation>
    <scope>NUCLEOTIDE SEQUENCE [LARGE SCALE GENOMIC DNA]</scope>
    <source>
        <strain evidence="1 2">KN852</strain>
    </source>
</reference>
<keyword evidence="2" id="KW-1185">Reference proteome</keyword>
<name>A0A848IR55_9BACT</name>
<dbReference type="RefSeq" id="WP_169677466.1">
    <property type="nucleotide sequence ID" value="NZ_JABBNU010000001.1"/>
</dbReference>
<dbReference type="Proteomes" id="UP000559010">
    <property type="component" value="Unassembled WGS sequence"/>
</dbReference>
<accession>A0A848IR55</accession>
<proteinExistence type="predicted"/>
<sequence>MKKPKVLYAIQGTGNGHIARARDLVPKFAQFLDLDVLISGNHCEVKLNHPVKYQMQGFGFYFGKNGGIDWRKTIRKNNIRKFISEILKFDINQYDYIINDFEPVSAWAGKLSGVPVINLSHQAAVIANESPKPKYKDYTGLAILKYYAPSQVSFGFHFKEYNETIQTPIIREEIRKIKPSSKNHFTVYLPAIGDRKIIKILNRVNTKASWEVFSKHTTEAYEVNSIRIFPINNEKFIESLASCRGIICGAGFESVAEACFLGKKILAIPMKGQYEQALNAAAIKDIGHKTLKSFRRKYISEINKWVISKTPAAINYPDNSYKVVNQVIWYAQNNIIDKNEAVLSGRYSFEQPVINAG</sequence>
<evidence type="ECO:0000313" key="1">
    <source>
        <dbReference type="EMBL" id="NMM46837.1"/>
    </source>
</evidence>
<organism evidence="1 2">
    <name type="scientific">Marinigracilibium pacificum</name>
    <dbReference type="NCBI Taxonomy" id="2729599"/>
    <lineage>
        <taxon>Bacteria</taxon>
        <taxon>Pseudomonadati</taxon>
        <taxon>Bacteroidota</taxon>
        <taxon>Cytophagia</taxon>
        <taxon>Cytophagales</taxon>
        <taxon>Flammeovirgaceae</taxon>
        <taxon>Marinigracilibium</taxon>
    </lineage>
</organism>
<dbReference type="GO" id="GO:0016740">
    <property type="term" value="F:transferase activity"/>
    <property type="evidence" value="ECO:0007669"/>
    <property type="project" value="UniProtKB-KW"/>
</dbReference>
<dbReference type="SUPFAM" id="SSF53756">
    <property type="entry name" value="UDP-Glycosyltransferase/glycogen phosphorylase"/>
    <property type="match status" value="1"/>
</dbReference>
<dbReference type="AlphaFoldDB" id="A0A848IR55"/>
<gene>
    <name evidence="1" type="ORF">HH304_00390</name>
</gene>
<dbReference type="Pfam" id="PF13528">
    <property type="entry name" value="Glyco_trans_1_3"/>
    <property type="match status" value="1"/>
</dbReference>
<keyword evidence="1" id="KW-0808">Transferase</keyword>
<comment type="caution">
    <text evidence="1">The sequence shown here is derived from an EMBL/GenBank/DDBJ whole genome shotgun (WGS) entry which is preliminary data.</text>
</comment>
<evidence type="ECO:0000313" key="2">
    <source>
        <dbReference type="Proteomes" id="UP000559010"/>
    </source>
</evidence>